<dbReference type="eggNOG" id="KOG0851">
    <property type="taxonomic scope" value="Eukaryota"/>
</dbReference>
<dbReference type="GO" id="GO:0000724">
    <property type="term" value="P:double-strand break repair via homologous recombination"/>
    <property type="evidence" value="ECO:0000318"/>
    <property type="project" value="GO_Central"/>
</dbReference>
<dbReference type="SUPFAM" id="SSF50249">
    <property type="entry name" value="Nucleic acid-binding proteins"/>
    <property type="match status" value="2"/>
</dbReference>
<dbReference type="HOGENOM" id="CLU_023486_0_1_1"/>
<dbReference type="InterPro" id="IPR012340">
    <property type="entry name" value="NA-bd_OB-fold"/>
</dbReference>
<dbReference type="Pfam" id="PF16900">
    <property type="entry name" value="REPA_OB_2"/>
    <property type="match status" value="1"/>
</dbReference>
<keyword evidence="6" id="KW-1185">Reference proteome</keyword>
<dbReference type="InterPro" id="IPR003871">
    <property type="entry name" value="RFA1B/D_OB_1st"/>
</dbReference>
<dbReference type="EMBL" id="CM001224">
    <property type="protein sequence ID" value="AET04445.2"/>
    <property type="molecule type" value="Genomic_DNA"/>
</dbReference>
<evidence type="ECO:0000313" key="4">
    <source>
        <dbReference type="EMBL" id="AET04445.2"/>
    </source>
</evidence>
<evidence type="ECO:0000313" key="5">
    <source>
        <dbReference type="EnsemblPlants" id="AET04445"/>
    </source>
</evidence>
<dbReference type="PANTHER" id="PTHR47165">
    <property type="entry name" value="OS03G0429900 PROTEIN"/>
    <property type="match status" value="1"/>
</dbReference>
<dbReference type="PANTHER" id="PTHR47165:SF4">
    <property type="entry name" value="OS03G0429900 PROTEIN"/>
    <property type="match status" value="1"/>
</dbReference>
<evidence type="ECO:0000259" key="3">
    <source>
        <dbReference type="Pfam" id="PF16900"/>
    </source>
</evidence>
<dbReference type="GO" id="GO:0043047">
    <property type="term" value="F:single-stranded telomeric DNA binding"/>
    <property type="evidence" value="ECO:0000318"/>
    <property type="project" value="GO_Central"/>
</dbReference>
<proteinExistence type="predicted"/>
<dbReference type="CDD" id="cd04480">
    <property type="entry name" value="RPA1_DBD_A_like"/>
    <property type="match status" value="1"/>
</dbReference>
<reference evidence="4 6" key="1">
    <citation type="journal article" date="2011" name="Nature">
        <title>The Medicago genome provides insight into the evolution of rhizobial symbioses.</title>
        <authorList>
            <person name="Young N.D."/>
            <person name="Debelle F."/>
            <person name="Oldroyd G.E."/>
            <person name="Geurts R."/>
            <person name="Cannon S.B."/>
            <person name="Udvardi M.K."/>
            <person name="Benedito V.A."/>
            <person name="Mayer K.F."/>
            <person name="Gouzy J."/>
            <person name="Schoof H."/>
            <person name="Van de Peer Y."/>
            <person name="Proost S."/>
            <person name="Cook D.R."/>
            <person name="Meyers B.C."/>
            <person name="Spannagl M."/>
            <person name="Cheung F."/>
            <person name="De Mita S."/>
            <person name="Krishnakumar V."/>
            <person name="Gundlach H."/>
            <person name="Zhou S."/>
            <person name="Mudge J."/>
            <person name="Bharti A.K."/>
            <person name="Murray J.D."/>
            <person name="Naoumkina M.A."/>
            <person name="Rosen B."/>
            <person name="Silverstein K.A."/>
            <person name="Tang H."/>
            <person name="Rombauts S."/>
            <person name="Zhao P.X."/>
            <person name="Zhou P."/>
            <person name="Barbe V."/>
            <person name="Bardou P."/>
            <person name="Bechner M."/>
            <person name="Bellec A."/>
            <person name="Berger A."/>
            <person name="Berges H."/>
            <person name="Bidwell S."/>
            <person name="Bisseling T."/>
            <person name="Choisne N."/>
            <person name="Couloux A."/>
            <person name="Denny R."/>
            <person name="Deshpande S."/>
            <person name="Dai X."/>
            <person name="Doyle J.J."/>
            <person name="Dudez A.M."/>
            <person name="Farmer A.D."/>
            <person name="Fouteau S."/>
            <person name="Franken C."/>
            <person name="Gibelin C."/>
            <person name="Gish J."/>
            <person name="Goldstein S."/>
            <person name="Gonzalez A.J."/>
            <person name="Green P.J."/>
            <person name="Hallab A."/>
            <person name="Hartog M."/>
            <person name="Hua A."/>
            <person name="Humphray S.J."/>
            <person name="Jeong D.H."/>
            <person name="Jing Y."/>
            <person name="Jocker A."/>
            <person name="Kenton S.M."/>
            <person name="Kim D.J."/>
            <person name="Klee K."/>
            <person name="Lai H."/>
            <person name="Lang C."/>
            <person name="Lin S."/>
            <person name="Macmil S.L."/>
            <person name="Magdelenat G."/>
            <person name="Matthews L."/>
            <person name="McCorrison J."/>
            <person name="Monaghan E.L."/>
            <person name="Mun J.H."/>
            <person name="Najar F.Z."/>
            <person name="Nicholson C."/>
            <person name="Noirot C."/>
            <person name="O'Bleness M."/>
            <person name="Paule C.R."/>
            <person name="Poulain J."/>
            <person name="Prion F."/>
            <person name="Qin B."/>
            <person name="Qu C."/>
            <person name="Retzel E.F."/>
            <person name="Riddle C."/>
            <person name="Sallet E."/>
            <person name="Samain S."/>
            <person name="Samson N."/>
            <person name="Sanders I."/>
            <person name="Saurat O."/>
            <person name="Scarpelli C."/>
            <person name="Schiex T."/>
            <person name="Segurens B."/>
            <person name="Severin A.J."/>
            <person name="Sherrier D.J."/>
            <person name="Shi R."/>
            <person name="Sims S."/>
            <person name="Singer S.R."/>
            <person name="Sinharoy S."/>
            <person name="Sterck L."/>
            <person name="Viollet A."/>
            <person name="Wang B.B."/>
            <person name="Wang K."/>
            <person name="Wang M."/>
            <person name="Wang X."/>
            <person name="Warfsmann J."/>
            <person name="Weissenbach J."/>
            <person name="White D.D."/>
            <person name="White J.D."/>
            <person name="Wiley G.B."/>
            <person name="Wincker P."/>
            <person name="Xing Y."/>
            <person name="Yang L."/>
            <person name="Yao Z."/>
            <person name="Ying F."/>
            <person name="Zhai J."/>
            <person name="Zhou L."/>
            <person name="Zuber A."/>
            <person name="Denarie J."/>
            <person name="Dixon R.A."/>
            <person name="May G.D."/>
            <person name="Schwartz D.C."/>
            <person name="Rogers J."/>
            <person name="Quetier F."/>
            <person name="Town C.D."/>
            <person name="Roe B.A."/>
        </authorList>
    </citation>
    <scope>NUCLEOTIDE SEQUENCE [LARGE SCALE GENOMIC DNA]</scope>
    <source>
        <strain evidence="4">A17</strain>
        <strain evidence="5 6">cv. Jemalong A17</strain>
    </source>
</reference>
<dbReference type="GO" id="GO:0005662">
    <property type="term" value="C:DNA replication factor A complex"/>
    <property type="evidence" value="ECO:0000318"/>
    <property type="project" value="GO_Central"/>
</dbReference>
<dbReference type="Proteomes" id="UP000002051">
    <property type="component" value="Chromosome 8"/>
</dbReference>
<organism evidence="4 6">
    <name type="scientific">Medicago truncatula</name>
    <name type="common">Barrel medic</name>
    <name type="synonym">Medicago tribuloides</name>
    <dbReference type="NCBI Taxonomy" id="3880"/>
    <lineage>
        <taxon>Eukaryota</taxon>
        <taxon>Viridiplantae</taxon>
        <taxon>Streptophyta</taxon>
        <taxon>Embryophyta</taxon>
        <taxon>Tracheophyta</taxon>
        <taxon>Spermatophyta</taxon>
        <taxon>Magnoliopsida</taxon>
        <taxon>eudicotyledons</taxon>
        <taxon>Gunneridae</taxon>
        <taxon>Pentapetalae</taxon>
        <taxon>rosids</taxon>
        <taxon>fabids</taxon>
        <taxon>Fabales</taxon>
        <taxon>Fabaceae</taxon>
        <taxon>Papilionoideae</taxon>
        <taxon>50 kb inversion clade</taxon>
        <taxon>NPAAA clade</taxon>
        <taxon>Hologalegina</taxon>
        <taxon>IRL clade</taxon>
        <taxon>Trifolieae</taxon>
        <taxon>Medicago</taxon>
    </lineage>
</organism>
<dbReference type="PaxDb" id="3880-AET04445"/>
<dbReference type="GO" id="GO:0007004">
    <property type="term" value="P:telomere maintenance via telomerase"/>
    <property type="evidence" value="ECO:0000318"/>
    <property type="project" value="GO_Central"/>
</dbReference>
<accession>G7L8V5</accession>
<sequence length="306" mass="34812">MSTKHDFISNVSPRKQSWTLVVRVVRAWFGQDYKNKKLPFSMEFVLIDRKGDQIGASIRRTLIYKFKEQLQEGMVFTISSFDVASNSGSYRPSHNEYKLNFTINTKVKLSKTILVPINVYSFTPAPDVFNESYDNNYLVDVIGVIIGVGVEREYEREGTKTKMNVIELDSNGYRFKCTLFGEYVEELNSLLSSDESQNVVVAIMLTKVKLFQGKPALQNALSSTRITFNPEIGETKELRKRREIDYLLFLSANTNSPASGLIQLPNSSRIPVNEEFLLLTPRTTIEELKNVNKGTSFILLGISIFN</sequence>
<evidence type="ECO:0000313" key="6">
    <source>
        <dbReference type="Proteomes" id="UP000002051"/>
    </source>
</evidence>
<dbReference type="EnsemblPlants" id="AET04445">
    <property type="protein sequence ID" value="AET04445"/>
    <property type="gene ID" value="MTR_8g088810"/>
</dbReference>
<evidence type="ECO:0000259" key="2">
    <source>
        <dbReference type="Pfam" id="PF02721"/>
    </source>
</evidence>
<dbReference type="AlphaFoldDB" id="G7L8V5"/>
<reference evidence="4 6" key="2">
    <citation type="journal article" date="2014" name="BMC Genomics">
        <title>An improved genome release (version Mt4.0) for the model legume Medicago truncatula.</title>
        <authorList>
            <person name="Tang H."/>
            <person name="Krishnakumar V."/>
            <person name="Bidwell S."/>
            <person name="Rosen B."/>
            <person name="Chan A."/>
            <person name="Zhou S."/>
            <person name="Gentzbittel L."/>
            <person name="Childs K.L."/>
            <person name="Yandell M."/>
            <person name="Gundlach H."/>
            <person name="Mayer K.F."/>
            <person name="Schwartz D.C."/>
            <person name="Town C.D."/>
        </authorList>
    </citation>
    <scope>GENOME REANNOTATION</scope>
    <source>
        <strain evidence="5 6">cv. Jemalong A17</strain>
    </source>
</reference>
<dbReference type="GO" id="GO:0051321">
    <property type="term" value="P:meiotic cell cycle"/>
    <property type="evidence" value="ECO:0000318"/>
    <property type="project" value="GO_Central"/>
</dbReference>
<dbReference type="Gene3D" id="2.40.50.140">
    <property type="entry name" value="Nucleic acid-binding proteins"/>
    <property type="match status" value="2"/>
</dbReference>
<dbReference type="GO" id="GO:0006289">
    <property type="term" value="P:nucleotide-excision repair"/>
    <property type="evidence" value="ECO:0000318"/>
    <property type="project" value="GO_Central"/>
</dbReference>
<protein>
    <submittedName>
        <fullName evidence="4">DUF223 domain protein</fullName>
    </submittedName>
</protein>
<reference evidence="5" key="3">
    <citation type="submission" date="2015-04" db="UniProtKB">
        <authorList>
            <consortium name="EnsemblPlants"/>
        </authorList>
    </citation>
    <scope>IDENTIFICATION</scope>
    <source>
        <strain evidence="5">cv. Jemalong A17</strain>
    </source>
</reference>
<dbReference type="STRING" id="3880.G7L8V5"/>
<keyword evidence="1" id="KW-0238">DNA-binding</keyword>
<accession>A0A0C3Y5A2</accession>
<dbReference type="GO" id="GO:0003684">
    <property type="term" value="F:damaged DNA binding"/>
    <property type="evidence" value="ECO:0000318"/>
    <property type="project" value="GO_Central"/>
</dbReference>
<feature type="domain" description="Replication protein A OB" evidence="3">
    <location>
        <begin position="132"/>
        <end position="225"/>
    </location>
</feature>
<dbReference type="CDD" id="cd04481">
    <property type="entry name" value="RPA1_DBD_B_like"/>
    <property type="match status" value="1"/>
</dbReference>
<evidence type="ECO:0000256" key="1">
    <source>
        <dbReference type="ARBA" id="ARBA00023125"/>
    </source>
</evidence>
<dbReference type="GO" id="GO:0006260">
    <property type="term" value="P:DNA replication"/>
    <property type="evidence" value="ECO:0000318"/>
    <property type="project" value="GO_Central"/>
</dbReference>
<dbReference type="Pfam" id="PF02721">
    <property type="entry name" value="DUF223"/>
    <property type="match status" value="1"/>
</dbReference>
<name>G7L8V5_MEDTR</name>
<gene>
    <name evidence="4" type="ordered locus">MTR_8g088810</name>
</gene>
<feature type="domain" description="Replication protein A 70 kDa DNA-binding subunit B/D first OB fold" evidence="2">
    <location>
        <begin position="4"/>
        <end position="109"/>
    </location>
</feature>
<dbReference type="InterPro" id="IPR031657">
    <property type="entry name" value="REPA_OB_2"/>
</dbReference>